<evidence type="ECO:0000256" key="5">
    <source>
        <dbReference type="ARBA" id="ARBA00022692"/>
    </source>
</evidence>
<evidence type="ECO:0000256" key="4">
    <source>
        <dbReference type="ARBA" id="ARBA00022679"/>
    </source>
</evidence>
<dbReference type="EC" id="2.4.1.-" evidence="10"/>
<keyword evidence="7" id="KW-1133">Transmembrane helix</keyword>
<evidence type="ECO:0000256" key="6">
    <source>
        <dbReference type="ARBA" id="ARBA00022968"/>
    </source>
</evidence>
<evidence type="ECO:0000256" key="7">
    <source>
        <dbReference type="ARBA" id="ARBA00022989"/>
    </source>
</evidence>
<protein>
    <recommendedName>
        <fullName evidence="10">Hexosyltransferase</fullName>
        <ecNumber evidence="10">2.4.1.-</ecNumber>
    </recommendedName>
</protein>
<dbReference type="SUPFAM" id="SSF53448">
    <property type="entry name" value="Nucleotide-diphospho-sugar transferases"/>
    <property type="match status" value="1"/>
</dbReference>
<dbReference type="PANTHER" id="PTHR11214:SF235">
    <property type="entry name" value="HEXOSYLTRANSFERASE"/>
    <property type="match status" value="1"/>
</dbReference>
<feature type="region of interest" description="Disordered" evidence="11">
    <location>
        <begin position="361"/>
        <end position="382"/>
    </location>
</feature>
<evidence type="ECO:0000256" key="11">
    <source>
        <dbReference type="SAM" id="MobiDB-lite"/>
    </source>
</evidence>
<evidence type="ECO:0000256" key="3">
    <source>
        <dbReference type="ARBA" id="ARBA00022676"/>
    </source>
</evidence>
<dbReference type="GO" id="GO:0000139">
    <property type="term" value="C:Golgi membrane"/>
    <property type="evidence" value="ECO:0007669"/>
    <property type="project" value="UniProtKB-SubCell"/>
</dbReference>
<evidence type="ECO:0000313" key="13">
    <source>
        <dbReference type="EMBL" id="MBW12909.1"/>
    </source>
</evidence>
<evidence type="ECO:0000256" key="1">
    <source>
        <dbReference type="ARBA" id="ARBA00004323"/>
    </source>
</evidence>
<keyword evidence="8 10" id="KW-0333">Golgi apparatus</keyword>
<dbReference type="AlphaFoldDB" id="A0A2H8TFR9"/>
<organism evidence="13">
    <name type="scientific">Melanaphis sacchari</name>
    <dbReference type="NCBI Taxonomy" id="742174"/>
    <lineage>
        <taxon>Eukaryota</taxon>
        <taxon>Metazoa</taxon>
        <taxon>Ecdysozoa</taxon>
        <taxon>Arthropoda</taxon>
        <taxon>Hexapoda</taxon>
        <taxon>Insecta</taxon>
        <taxon>Pterygota</taxon>
        <taxon>Neoptera</taxon>
        <taxon>Paraneoptera</taxon>
        <taxon>Hemiptera</taxon>
        <taxon>Sternorrhyncha</taxon>
        <taxon>Aphidomorpha</taxon>
        <taxon>Aphidoidea</taxon>
        <taxon>Aphididae</taxon>
        <taxon>Aphidini</taxon>
        <taxon>Melanaphis</taxon>
    </lineage>
</organism>
<keyword evidence="3 10" id="KW-0328">Glycosyltransferase</keyword>
<feature type="compositionally biased region" description="Polar residues" evidence="11">
    <location>
        <begin position="369"/>
        <end position="382"/>
    </location>
</feature>
<dbReference type="InterPro" id="IPR002659">
    <property type="entry name" value="Glyco_trans_31"/>
</dbReference>
<dbReference type="Gene3D" id="3.90.550.50">
    <property type="match status" value="1"/>
</dbReference>
<evidence type="ECO:0000256" key="10">
    <source>
        <dbReference type="RuleBase" id="RU363063"/>
    </source>
</evidence>
<dbReference type="EMBL" id="GFXV01001104">
    <property type="protein sequence ID" value="MBW12909.1"/>
    <property type="molecule type" value="Transcribed_RNA"/>
</dbReference>
<keyword evidence="5" id="KW-0812">Transmembrane</keyword>
<name>A0A2H8TFR9_9HEMI</name>
<evidence type="ECO:0000256" key="2">
    <source>
        <dbReference type="ARBA" id="ARBA00008661"/>
    </source>
</evidence>
<feature type="signal peptide" evidence="12">
    <location>
        <begin position="1"/>
        <end position="29"/>
    </location>
</feature>
<dbReference type="Pfam" id="PF01762">
    <property type="entry name" value="Galactosyl_T"/>
    <property type="match status" value="1"/>
</dbReference>
<comment type="subcellular location">
    <subcellularLocation>
        <location evidence="1 10">Golgi apparatus membrane</location>
        <topology evidence="1 10">Single-pass type II membrane protein</topology>
    </subcellularLocation>
</comment>
<feature type="chain" id="PRO_5014144180" description="Hexosyltransferase" evidence="12">
    <location>
        <begin position="30"/>
        <end position="382"/>
    </location>
</feature>
<keyword evidence="9" id="KW-0472">Membrane</keyword>
<evidence type="ECO:0000256" key="9">
    <source>
        <dbReference type="ARBA" id="ARBA00023136"/>
    </source>
</evidence>
<evidence type="ECO:0000256" key="12">
    <source>
        <dbReference type="SAM" id="SignalP"/>
    </source>
</evidence>
<comment type="similarity">
    <text evidence="2 10">Belongs to the glycosyltransferase 31 family.</text>
</comment>
<dbReference type="InterPro" id="IPR029044">
    <property type="entry name" value="Nucleotide-diphossugar_trans"/>
</dbReference>
<dbReference type="OrthoDB" id="115198at2759"/>
<keyword evidence="4 13" id="KW-0808">Transferase</keyword>
<dbReference type="GO" id="GO:0006493">
    <property type="term" value="P:protein O-linked glycosylation"/>
    <property type="evidence" value="ECO:0007669"/>
    <property type="project" value="TreeGrafter"/>
</dbReference>
<gene>
    <name evidence="13" type="primary">B3GALT1</name>
</gene>
<keyword evidence="6" id="KW-0735">Signal-anchor</keyword>
<accession>A0A2H8TFR9</accession>
<proteinExistence type="inferred from homology"/>
<keyword evidence="12" id="KW-0732">Signal</keyword>
<reference evidence="13" key="1">
    <citation type="submission" date="2017-10" db="EMBL/GenBank/DDBJ databases">
        <title>Transcriptome Assembly of Sugarcane Aphid Adults.</title>
        <authorList>
            <person name="Scully E.D."/>
            <person name="Palmer N.A."/>
            <person name="Geib S.M."/>
            <person name="Sarath G."/>
            <person name="Sattler S.E."/>
        </authorList>
    </citation>
    <scope>NUCLEOTIDE SEQUENCE</scope>
    <source>
        <tissue evidence="13">Whole body</tissue>
    </source>
</reference>
<dbReference type="PANTHER" id="PTHR11214">
    <property type="entry name" value="BETA-1,3-N-ACETYLGLUCOSAMINYLTRANSFERASE"/>
    <property type="match status" value="1"/>
</dbReference>
<dbReference type="GO" id="GO:0016758">
    <property type="term" value="F:hexosyltransferase activity"/>
    <property type="evidence" value="ECO:0007669"/>
    <property type="project" value="InterPro"/>
</dbReference>
<evidence type="ECO:0000256" key="8">
    <source>
        <dbReference type="ARBA" id="ARBA00023034"/>
    </source>
</evidence>
<sequence>MAPSTWRYEIALFLAVNTSFLVLFDAFSADRGITGRSAPTRAGPPRHNGRRRLMDLDGFEYVVDSGACDGPGRRTPVLVHSHVGHFERRRAIRQSYPRPVLDRLGFRHVFMVGLPSSGDDAGDRAVQRRLLRESSRHGDVVQGNFREAYRNLTYKHAMGLTWFAERCPRSEYVVKMDDDIAVNAFKLRAVLARADNRDLAGCVIRAKPIRDERNKWYVSRAEFAGDAYPPFLSGWLYAARAASVGRLLRAIEVRERYFWIDDLYVTGILAERAGLELTDLRPDFETDPGPVHCCVRERQRCDFLAAPTGDDQTLLGRYAEQLTRCKATNSSCDRFRKSKSHHSSCLDLWKRDKNPLDAAAAAASSSSSRTGRPSVQLLDWNN</sequence>